<reference evidence="2" key="1">
    <citation type="submission" date="2021-01" db="EMBL/GenBank/DDBJ databases">
        <authorList>
            <person name="Corre E."/>
            <person name="Pelletier E."/>
            <person name="Niang G."/>
            <person name="Scheremetjew M."/>
            <person name="Finn R."/>
            <person name="Kale V."/>
            <person name="Holt S."/>
            <person name="Cochrane G."/>
            <person name="Meng A."/>
            <person name="Brown T."/>
            <person name="Cohen L."/>
        </authorList>
    </citation>
    <scope>NUCLEOTIDE SEQUENCE</scope>
    <source>
        <strain evidence="2">CCMP494</strain>
    </source>
</reference>
<sequence length="334" mass="34153">MSVVAFTSAATRAGLTSPRGATPTRARSLDRRGHRAKPPIPTSRDRGRRRSVVAEGKKGLFDEMLDVMEGGPKLRKWYGQDSSVGAPGEERVGDGGVSAVAEPTPDEEEELREWDKKPRRGTLVAGAETALGEAIIMQLIVAKQPVVALGISPDTAASRYGPYVVAVEDPASAANALRRGCRAVICCGDSGVVPAAVVADGKVKHAVLVSSAANGGGGLLGGIFGGDDGRRADPAREDAFRAIAGAAPVTIARPARIRAGMGGKPIVFGQKGKGKSAGAGGGDVSLEDAAEVCVRCLGAPPKPGEVLEFDFANGPGAAGAKRDWKGLFGSLDAN</sequence>
<gene>
    <name evidence="2" type="ORF">MSP1404_LOCUS12190</name>
</gene>
<feature type="region of interest" description="Disordered" evidence="1">
    <location>
        <begin position="14"/>
        <end position="51"/>
    </location>
</feature>
<proteinExistence type="predicted"/>
<feature type="region of interest" description="Disordered" evidence="1">
    <location>
        <begin position="78"/>
        <end position="114"/>
    </location>
</feature>
<dbReference type="Gene3D" id="3.40.50.720">
    <property type="entry name" value="NAD(P)-binding Rossmann-like Domain"/>
    <property type="match status" value="1"/>
</dbReference>
<dbReference type="AlphaFoldDB" id="A0A7S0KWA7"/>
<evidence type="ECO:0000256" key="1">
    <source>
        <dbReference type="SAM" id="MobiDB-lite"/>
    </source>
</evidence>
<dbReference type="PANTHER" id="PTHR47869">
    <property type="entry name" value="OS03G0410700 PROTEIN"/>
    <property type="match status" value="1"/>
</dbReference>
<protein>
    <recommendedName>
        <fullName evidence="3">NAD(P)-binding domain-containing protein</fullName>
    </recommendedName>
</protein>
<dbReference type="EMBL" id="HBEV01015652">
    <property type="protein sequence ID" value="CAD8594785.1"/>
    <property type="molecule type" value="Transcribed_RNA"/>
</dbReference>
<dbReference type="PANTHER" id="PTHR47869:SF2">
    <property type="entry name" value="OS03G0410700 PROTEIN"/>
    <property type="match status" value="1"/>
</dbReference>
<evidence type="ECO:0008006" key="3">
    <source>
        <dbReference type="Google" id="ProtNLM"/>
    </source>
</evidence>
<evidence type="ECO:0000313" key="2">
    <source>
        <dbReference type="EMBL" id="CAD8594785.1"/>
    </source>
</evidence>
<dbReference type="SUPFAM" id="SSF51735">
    <property type="entry name" value="NAD(P)-binding Rossmann-fold domains"/>
    <property type="match status" value="1"/>
</dbReference>
<organism evidence="2">
    <name type="scientific">Micromonas pusilla</name>
    <name type="common">Picoplanktonic green alga</name>
    <name type="synonym">Chromulina pusilla</name>
    <dbReference type="NCBI Taxonomy" id="38833"/>
    <lineage>
        <taxon>Eukaryota</taxon>
        <taxon>Viridiplantae</taxon>
        <taxon>Chlorophyta</taxon>
        <taxon>Mamiellophyceae</taxon>
        <taxon>Mamiellales</taxon>
        <taxon>Mamiellaceae</taxon>
        <taxon>Micromonas</taxon>
    </lineage>
</organism>
<dbReference type="InterPro" id="IPR036291">
    <property type="entry name" value="NAD(P)-bd_dom_sf"/>
</dbReference>
<name>A0A7S0KWA7_MICPS</name>
<accession>A0A7S0KWA7</accession>